<evidence type="ECO:0000259" key="1">
    <source>
        <dbReference type="Pfam" id="PF07727"/>
    </source>
</evidence>
<dbReference type="PANTHER" id="PTHR11439:SF466">
    <property type="entry name" value="CCHC-TYPE DOMAIN-CONTAINING PROTEIN"/>
    <property type="match status" value="1"/>
</dbReference>
<dbReference type="OMA" id="EISCYIA"/>
<accession>A0A1S3Y5Q2</accession>
<dbReference type="CDD" id="cd09272">
    <property type="entry name" value="RNase_HI_RT_Ty1"/>
    <property type="match status" value="1"/>
</dbReference>
<reference evidence="2" key="1">
    <citation type="submission" date="2025-08" db="UniProtKB">
        <authorList>
            <consortium name="RefSeq"/>
        </authorList>
    </citation>
    <scope>IDENTIFICATION</scope>
</reference>
<dbReference type="SUPFAM" id="SSF56672">
    <property type="entry name" value="DNA/RNA polymerases"/>
    <property type="match status" value="1"/>
</dbReference>
<dbReference type="InterPro" id="IPR013103">
    <property type="entry name" value="RVT_2"/>
</dbReference>
<proteinExistence type="predicted"/>
<dbReference type="Pfam" id="PF07727">
    <property type="entry name" value="RVT_2"/>
    <property type="match status" value="1"/>
</dbReference>
<dbReference type="KEGG" id="nta:107772608"/>
<dbReference type="RefSeq" id="XP_016447588.1">
    <property type="nucleotide sequence ID" value="XM_016592102.1"/>
</dbReference>
<evidence type="ECO:0000313" key="2">
    <source>
        <dbReference type="RefSeq" id="XP_016447588.1"/>
    </source>
</evidence>
<organism evidence="2">
    <name type="scientific">Nicotiana tabacum</name>
    <name type="common">Common tobacco</name>
    <dbReference type="NCBI Taxonomy" id="4097"/>
    <lineage>
        <taxon>Eukaryota</taxon>
        <taxon>Viridiplantae</taxon>
        <taxon>Streptophyta</taxon>
        <taxon>Embryophyta</taxon>
        <taxon>Tracheophyta</taxon>
        <taxon>Spermatophyta</taxon>
        <taxon>Magnoliopsida</taxon>
        <taxon>eudicotyledons</taxon>
        <taxon>Gunneridae</taxon>
        <taxon>Pentapetalae</taxon>
        <taxon>asterids</taxon>
        <taxon>lamiids</taxon>
        <taxon>Solanales</taxon>
        <taxon>Solanaceae</taxon>
        <taxon>Nicotianoideae</taxon>
        <taxon>Nicotianeae</taxon>
        <taxon>Nicotiana</taxon>
    </lineage>
</organism>
<gene>
    <name evidence="2" type="primary">LOC107772608</name>
</gene>
<protein>
    <submittedName>
        <fullName evidence="2">Uncharacterized mitochondrial protein AtMg00810-like</fullName>
    </submittedName>
</protein>
<dbReference type="STRING" id="4097.A0A1S3Y5Q2"/>
<dbReference type="PANTHER" id="PTHR11439">
    <property type="entry name" value="GAG-POL-RELATED RETROTRANSPOSON"/>
    <property type="match status" value="1"/>
</dbReference>
<dbReference type="InterPro" id="IPR043502">
    <property type="entry name" value="DNA/RNA_pol_sf"/>
</dbReference>
<dbReference type="AlphaFoldDB" id="A0A1S3Y5Q2"/>
<name>A0A1S3Y5Q2_TOBAC</name>
<dbReference type="OrthoDB" id="1303689at2759"/>
<sequence>MHLPQGFHKQGEQKAGSDIAIILVYVDDLLITGSNHVLVEEAKQTLHSSFKVKDLGDLRYFLDIEVLRSNKGVLLTQRKYALQLISDVGLASAKPINTPIELNQKLTTIDYDTHVGHIRDVELLSKHQEISCYIAKLGDSLLSWKSKKQPTVSKSSAEAEYRSFVAATAEITWVLGLLKELQISVDVPVSLYCDSKAALQIAANPIFH</sequence>
<feature type="domain" description="Reverse transcriptase Ty1/copia-type" evidence="1">
    <location>
        <begin position="15"/>
        <end position="101"/>
    </location>
</feature>
<dbReference type="PaxDb" id="4097-A0A1S3Y5Q2"/>